<feature type="compositionally biased region" description="Basic and acidic residues" evidence="5">
    <location>
        <begin position="60"/>
        <end position="91"/>
    </location>
</feature>
<keyword evidence="8" id="KW-1185">Reference proteome</keyword>
<name>A0ABD1EGX8_HYPHA</name>
<dbReference type="InterPro" id="IPR036236">
    <property type="entry name" value="Znf_C2H2_sf"/>
</dbReference>
<evidence type="ECO:0000256" key="1">
    <source>
        <dbReference type="ARBA" id="ARBA00022723"/>
    </source>
</evidence>
<feature type="domain" description="BED-type" evidence="6">
    <location>
        <begin position="6"/>
        <end position="56"/>
    </location>
</feature>
<feature type="compositionally biased region" description="Low complexity" evidence="5">
    <location>
        <begin position="133"/>
        <end position="143"/>
    </location>
</feature>
<evidence type="ECO:0000313" key="8">
    <source>
        <dbReference type="Proteomes" id="UP001566132"/>
    </source>
</evidence>
<dbReference type="Pfam" id="PF02892">
    <property type="entry name" value="zf-BED"/>
    <property type="match status" value="1"/>
</dbReference>
<keyword evidence="2 4" id="KW-0863">Zinc-finger</keyword>
<sequence length="191" mass="21180">MPKPTGKKSNVWKFFTVQGNNNCICNLCGRSYKTGGGTTNLKNHLIHKHPTTKLSCIETDLRSDSESTQKENDPPRKKQKTGKKDNDKESTDCVGIEIFPDSDSDLGLQLHPSLDSELELSNPPSPDINQRRNSSSSSSNKTSSWIQPTIDVAFKEKQSYDSGGSKEAIITQALLFLICKDNIKFNRKGGF</sequence>
<evidence type="ECO:0000256" key="5">
    <source>
        <dbReference type="SAM" id="MobiDB-lite"/>
    </source>
</evidence>
<gene>
    <name evidence="7" type="ORF">ABEB36_009632</name>
</gene>
<keyword evidence="1" id="KW-0479">Metal-binding</keyword>
<organism evidence="7 8">
    <name type="scientific">Hypothenemus hampei</name>
    <name type="common">Coffee berry borer</name>
    <dbReference type="NCBI Taxonomy" id="57062"/>
    <lineage>
        <taxon>Eukaryota</taxon>
        <taxon>Metazoa</taxon>
        <taxon>Ecdysozoa</taxon>
        <taxon>Arthropoda</taxon>
        <taxon>Hexapoda</taxon>
        <taxon>Insecta</taxon>
        <taxon>Pterygota</taxon>
        <taxon>Neoptera</taxon>
        <taxon>Endopterygota</taxon>
        <taxon>Coleoptera</taxon>
        <taxon>Polyphaga</taxon>
        <taxon>Cucujiformia</taxon>
        <taxon>Curculionidae</taxon>
        <taxon>Scolytinae</taxon>
        <taxon>Hypothenemus</taxon>
    </lineage>
</organism>
<accession>A0ABD1EGX8</accession>
<reference evidence="7 8" key="1">
    <citation type="submission" date="2024-05" db="EMBL/GenBank/DDBJ databases">
        <title>Genetic variation in Jamaican populations of the coffee berry borer (Hypothenemus hampei).</title>
        <authorList>
            <person name="Errbii M."/>
            <person name="Myrie A."/>
        </authorList>
    </citation>
    <scope>NUCLEOTIDE SEQUENCE [LARGE SCALE GENOMIC DNA]</scope>
    <source>
        <strain evidence="7">JA-Hopewell-2020-01-JO</strain>
        <tissue evidence="7">Whole body</tissue>
    </source>
</reference>
<dbReference type="AlphaFoldDB" id="A0ABD1EGX8"/>
<dbReference type="PROSITE" id="PS50808">
    <property type="entry name" value="ZF_BED"/>
    <property type="match status" value="1"/>
</dbReference>
<dbReference type="InterPro" id="IPR003656">
    <property type="entry name" value="Znf_BED"/>
</dbReference>
<proteinExistence type="predicted"/>
<evidence type="ECO:0000256" key="4">
    <source>
        <dbReference type="PROSITE-ProRule" id="PRU00027"/>
    </source>
</evidence>
<evidence type="ECO:0000256" key="2">
    <source>
        <dbReference type="ARBA" id="ARBA00022771"/>
    </source>
</evidence>
<dbReference type="Proteomes" id="UP001566132">
    <property type="component" value="Unassembled WGS sequence"/>
</dbReference>
<feature type="region of interest" description="Disordered" evidence="5">
    <location>
        <begin position="116"/>
        <end position="143"/>
    </location>
</feature>
<dbReference type="EMBL" id="JBDJPC010000007">
    <property type="protein sequence ID" value="KAL1493953.1"/>
    <property type="molecule type" value="Genomic_DNA"/>
</dbReference>
<protein>
    <recommendedName>
        <fullName evidence="6">BED-type domain-containing protein</fullName>
    </recommendedName>
</protein>
<keyword evidence="3" id="KW-0862">Zinc</keyword>
<dbReference type="GO" id="GO:0008270">
    <property type="term" value="F:zinc ion binding"/>
    <property type="evidence" value="ECO:0007669"/>
    <property type="project" value="UniProtKB-KW"/>
</dbReference>
<dbReference type="SMART" id="SM00614">
    <property type="entry name" value="ZnF_BED"/>
    <property type="match status" value="1"/>
</dbReference>
<evidence type="ECO:0000256" key="3">
    <source>
        <dbReference type="ARBA" id="ARBA00022833"/>
    </source>
</evidence>
<comment type="caution">
    <text evidence="7">The sequence shown here is derived from an EMBL/GenBank/DDBJ whole genome shotgun (WGS) entry which is preliminary data.</text>
</comment>
<evidence type="ECO:0000259" key="6">
    <source>
        <dbReference type="PROSITE" id="PS50808"/>
    </source>
</evidence>
<dbReference type="SUPFAM" id="SSF57667">
    <property type="entry name" value="beta-beta-alpha zinc fingers"/>
    <property type="match status" value="1"/>
</dbReference>
<evidence type="ECO:0000313" key="7">
    <source>
        <dbReference type="EMBL" id="KAL1493953.1"/>
    </source>
</evidence>
<feature type="region of interest" description="Disordered" evidence="5">
    <location>
        <begin position="60"/>
        <end position="100"/>
    </location>
</feature>